<sequence>MQVSVVKPMKQIKTAQVRTNVEQVGVTYPTLDTISDHFQIESSRSYAAATQDLFELRIHVEHIVHRIPMMPLFEKNMDIVITRPTLGGLVLAYLESQSGSALYHDNTPQAILRLLPRLRQGLRPTVFSPYVSYYSLLGVVLALQLPSIGMSTPLKAYAKALFKGISSPEPTHWQYLSPEQLVIRQAYMSLSCFYEVMFAKFLLVSKSSSCVSKELPKWISALKGRLLVFVLGIVELGFAAPIPVSVVAVLLVFVSSFVSFLSVFCVP</sequence>
<name>A0A4S8MGC1_DENBC</name>
<feature type="transmembrane region" description="Helical" evidence="1">
    <location>
        <begin position="186"/>
        <end position="203"/>
    </location>
</feature>
<gene>
    <name evidence="2" type="ORF">K435DRAFT_793523</name>
</gene>
<keyword evidence="1" id="KW-0472">Membrane</keyword>
<dbReference type="Proteomes" id="UP000297245">
    <property type="component" value="Unassembled WGS sequence"/>
</dbReference>
<keyword evidence="1" id="KW-0812">Transmembrane</keyword>
<proteinExistence type="predicted"/>
<feature type="transmembrane region" description="Helical" evidence="1">
    <location>
        <begin position="127"/>
        <end position="145"/>
    </location>
</feature>
<evidence type="ECO:0000313" key="3">
    <source>
        <dbReference type="Proteomes" id="UP000297245"/>
    </source>
</evidence>
<evidence type="ECO:0000313" key="2">
    <source>
        <dbReference type="EMBL" id="THV01174.1"/>
    </source>
</evidence>
<evidence type="ECO:0000256" key="1">
    <source>
        <dbReference type="SAM" id="Phobius"/>
    </source>
</evidence>
<keyword evidence="3" id="KW-1185">Reference proteome</keyword>
<feature type="transmembrane region" description="Helical" evidence="1">
    <location>
        <begin position="224"/>
        <end position="242"/>
    </location>
</feature>
<keyword evidence="1" id="KW-1133">Transmembrane helix</keyword>
<feature type="transmembrane region" description="Helical" evidence="1">
    <location>
        <begin position="248"/>
        <end position="266"/>
    </location>
</feature>
<dbReference type="AlphaFoldDB" id="A0A4S8MGC1"/>
<dbReference type="EMBL" id="ML179093">
    <property type="protein sequence ID" value="THV01174.1"/>
    <property type="molecule type" value="Genomic_DNA"/>
</dbReference>
<organism evidence="2 3">
    <name type="scientific">Dendrothele bispora (strain CBS 962.96)</name>
    <dbReference type="NCBI Taxonomy" id="1314807"/>
    <lineage>
        <taxon>Eukaryota</taxon>
        <taxon>Fungi</taxon>
        <taxon>Dikarya</taxon>
        <taxon>Basidiomycota</taxon>
        <taxon>Agaricomycotina</taxon>
        <taxon>Agaricomycetes</taxon>
        <taxon>Agaricomycetidae</taxon>
        <taxon>Agaricales</taxon>
        <taxon>Agaricales incertae sedis</taxon>
        <taxon>Dendrothele</taxon>
    </lineage>
</organism>
<protein>
    <submittedName>
        <fullName evidence="2">Uncharacterized protein</fullName>
    </submittedName>
</protein>
<reference evidence="2 3" key="1">
    <citation type="journal article" date="2019" name="Nat. Ecol. Evol.">
        <title>Megaphylogeny resolves global patterns of mushroom evolution.</title>
        <authorList>
            <person name="Varga T."/>
            <person name="Krizsan K."/>
            <person name="Foldi C."/>
            <person name="Dima B."/>
            <person name="Sanchez-Garcia M."/>
            <person name="Sanchez-Ramirez S."/>
            <person name="Szollosi G.J."/>
            <person name="Szarkandi J.G."/>
            <person name="Papp V."/>
            <person name="Albert L."/>
            <person name="Andreopoulos W."/>
            <person name="Angelini C."/>
            <person name="Antonin V."/>
            <person name="Barry K.W."/>
            <person name="Bougher N.L."/>
            <person name="Buchanan P."/>
            <person name="Buyck B."/>
            <person name="Bense V."/>
            <person name="Catcheside P."/>
            <person name="Chovatia M."/>
            <person name="Cooper J."/>
            <person name="Damon W."/>
            <person name="Desjardin D."/>
            <person name="Finy P."/>
            <person name="Geml J."/>
            <person name="Haridas S."/>
            <person name="Hughes K."/>
            <person name="Justo A."/>
            <person name="Karasinski D."/>
            <person name="Kautmanova I."/>
            <person name="Kiss B."/>
            <person name="Kocsube S."/>
            <person name="Kotiranta H."/>
            <person name="LaButti K.M."/>
            <person name="Lechner B.E."/>
            <person name="Liimatainen K."/>
            <person name="Lipzen A."/>
            <person name="Lukacs Z."/>
            <person name="Mihaltcheva S."/>
            <person name="Morgado L.N."/>
            <person name="Niskanen T."/>
            <person name="Noordeloos M.E."/>
            <person name="Ohm R.A."/>
            <person name="Ortiz-Santana B."/>
            <person name="Ovrebo C."/>
            <person name="Racz N."/>
            <person name="Riley R."/>
            <person name="Savchenko A."/>
            <person name="Shiryaev A."/>
            <person name="Soop K."/>
            <person name="Spirin V."/>
            <person name="Szebenyi C."/>
            <person name="Tomsovsky M."/>
            <person name="Tulloss R.E."/>
            <person name="Uehling J."/>
            <person name="Grigoriev I.V."/>
            <person name="Vagvolgyi C."/>
            <person name="Papp T."/>
            <person name="Martin F.M."/>
            <person name="Miettinen O."/>
            <person name="Hibbett D.S."/>
            <person name="Nagy L.G."/>
        </authorList>
    </citation>
    <scope>NUCLEOTIDE SEQUENCE [LARGE SCALE GENOMIC DNA]</scope>
    <source>
        <strain evidence="2 3">CBS 962.96</strain>
    </source>
</reference>
<accession>A0A4S8MGC1</accession>